<dbReference type="SUPFAM" id="SSF51182">
    <property type="entry name" value="RmlC-like cupins"/>
    <property type="match status" value="1"/>
</dbReference>
<reference evidence="1" key="1">
    <citation type="submission" date="2018-05" db="EMBL/GenBank/DDBJ databases">
        <authorList>
            <person name="Lanie J.A."/>
            <person name="Ng W.-L."/>
            <person name="Kazmierczak K.M."/>
            <person name="Andrzejewski T.M."/>
            <person name="Davidsen T.M."/>
            <person name="Wayne K.J."/>
            <person name="Tettelin H."/>
            <person name="Glass J.I."/>
            <person name="Rusch D."/>
            <person name="Podicherti R."/>
            <person name="Tsui H.-C.T."/>
            <person name="Winkler M.E."/>
        </authorList>
    </citation>
    <scope>NUCLEOTIDE SEQUENCE</scope>
</reference>
<protein>
    <recommendedName>
        <fullName evidence="2">Mannose-6-phosphate isomerase type II C-terminal domain-containing protein</fullName>
    </recommendedName>
</protein>
<name>A0A382UL94_9ZZZZ</name>
<evidence type="ECO:0000313" key="1">
    <source>
        <dbReference type="EMBL" id="SVD35043.1"/>
    </source>
</evidence>
<dbReference type="InterPro" id="IPR014710">
    <property type="entry name" value="RmlC-like_jellyroll"/>
</dbReference>
<evidence type="ECO:0008006" key="2">
    <source>
        <dbReference type="Google" id="ProtNLM"/>
    </source>
</evidence>
<dbReference type="AlphaFoldDB" id="A0A382UL94"/>
<accession>A0A382UL94</accession>
<dbReference type="Gene3D" id="2.60.120.10">
    <property type="entry name" value="Jelly Rolls"/>
    <property type="match status" value="1"/>
</dbReference>
<dbReference type="InterPro" id="IPR011051">
    <property type="entry name" value="RmlC_Cupin_sf"/>
</dbReference>
<sequence>MIEKITHGSLDLAIIIRSSFQKEGIHFFTPESYTQQLAYMNRPPGYVIQPHLHNPVERDVQYTKEVIFVKYGKVRVDFYDEDKNYLESTILQQGDVILLAYGGHGFEMIEDCEMIEVKQGPYAGEKDKTRFDPVDANQIIIGDAK</sequence>
<gene>
    <name evidence="1" type="ORF">METZ01_LOCUS387897</name>
</gene>
<proteinExistence type="predicted"/>
<organism evidence="1">
    <name type="scientific">marine metagenome</name>
    <dbReference type="NCBI Taxonomy" id="408172"/>
    <lineage>
        <taxon>unclassified sequences</taxon>
        <taxon>metagenomes</taxon>
        <taxon>ecological metagenomes</taxon>
    </lineage>
</organism>
<dbReference type="EMBL" id="UINC01145111">
    <property type="protein sequence ID" value="SVD35043.1"/>
    <property type="molecule type" value="Genomic_DNA"/>
</dbReference>